<dbReference type="InterPro" id="IPR036513">
    <property type="entry name" value="STAS_dom_sf"/>
</dbReference>
<dbReference type="PANTHER" id="PTHR33495">
    <property type="entry name" value="ANTI-SIGMA FACTOR ANTAGONIST TM_1081-RELATED-RELATED"/>
    <property type="match status" value="1"/>
</dbReference>
<dbReference type="PANTHER" id="PTHR33495:SF2">
    <property type="entry name" value="ANTI-SIGMA FACTOR ANTAGONIST TM_1081-RELATED"/>
    <property type="match status" value="1"/>
</dbReference>
<comment type="caution">
    <text evidence="2">The sequence shown here is derived from an EMBL/GenBank/DDBJ whole genome shotgun (WGS) entry which is preliminary data.</text>
</comment>
<reference evidence="2 3" key="1">
    <citation type="submission" date="2020-07" db="EMBL/GenBank/DDBJ databases">
        <title>Draft whole-genome sequence of Heliobacterium chlorum DSM 3682, type strain.</title>
        <authorList>
            <person name="Kyndt J.A."/>
            <person name="Meyer T.E."/>
            <person name="Imhoff J.F."/>
        </authorList>
    </citation>
    <scope>NUCLEOTIDE SEQUENCE [LARGE SCALE GENOMIC DNA]</scope>
    <source>
        <strain evidence="2 3">DSM 3682</strain>
    </source>
</reference>
<proteinExistence type="predicted"/>
<keyword evidence="3" id="KW-1185">Reference proteome</keyword>
<evidence type="ECO:0000259" key="1">
    <source>
        <dbReference type="PROSITE" id="PS50801"/>
    </source>
</evidence>
<dbReference type="PROSITE" id="PS50801">
    <property type="entry name" value="STAS"/>
    <property type="match status" value="1"/>
</dbReference>
<protein>
    <submittedName>
        <fullName evidence="2">STAS domain-containing protein</fullName>
    </submittedName>
</protein>
<accession>A0ABR7T7E1</accession>
<dbReference type="RefSeq" id="WP_188041963.1">
    <property type="nucleotide sequence ID" value="NZ_JACVHF010000045.1"/>
</dbReference>
<name>A0ABR7T7E1_HELCL</name>
<dbReference type="CDD" id="cd07043">
    <property type="entry name" value="STAS_anti-anti-sigma_factors"/>
    <property type="match status" value="1"/>
</dbReference>
<dbReference type="EMBL" id="JACVHF010000045">
    <property type="protein sequence ID" value="MBC9786541.1"/>
    <property type="molecule type" value="Genomic_DNA"/>
</dbReference>
<dbReference type="SUPFAM" id="SSF52091">
    <property type="entry name" value="SpoIIaa-like"/>
    <property type="match status" value="1"/>
</dbReference>
<gene>
    <name evidence="2" type="ORF">H1S01_18970</name>
</gene>
<evidence type="ECO:0000313" key="3">
    <source>
        <dbReference type="Proteomes" id="UP000617402"/>
    </source>
</evidence>
<dbReference type="Gene3D" id="3.30.750.24">
    <property type="entry name" value="STAS domain"/>
    <property type="match status" value="1"/>
</dbReference>
<dbReference type="Pfam" id="PF01740">
    <property type="entry name" value="STAS"/>
    <property type="match status" value="1"/>
</dbReference>
<feature type="domain" description="STAS" evidence="1">
    <location>
        <begin position="1"/>
        <end position="100"/>
    </location>
</feature>
<organism evidence="2 3">
    <name type="scientific">Heliobacterium chlorum</name>
    <dbReference type="NCBI Taxonomy" id="2698"/>
    <lineage>
        <taxon>Bacteria</taxon>
        <taxon>Bacillati</taxon>
        <taxon>Bacillota</taxon>
        <taxon>Clostridia</taxon>
        <taxon>Eubacteriales</taxon>
        <taxon>Heliobacteriaceae</taxon>
        <taxon>Heliobacterium</taxon>
    </lineage>
</organism>
<sequence>MGYKIKVLENIMYLIPSKKMTLTEAQHLGKAVFPFIGGHIEELKIDMSNVIFIDCRGLSFLVNLHKKIAIGRGKMVITNVNGFVKEVFEVTKLVNLFQIL</sequence>
<evidence type="ECO:0000313" key="2">
    <source>
        <dbReference type="EMBL" id="MBC9786541.1"/>
    </source>
</evidence>
<dbReference type="InterPro" id="IPR002645">
    <property type="entry name" value="STAS_dom"/>
</dbReference>
<dbReference type="Proteomes" id="UP000617402">
    <property type="component" value="Unassembled WGS sequence"/>
</dbReference>